<dbReference type="Proteomes" id="UP000767327">
    <property type="component" value="Unassembled WGS sequence"/>
</dbReference>
<dbReference type="SUPFAM" id="SSF51161">
    <property type="entry name" value="Trimeric LpxA-like enzymes"/>
    <property type="match status" value="1"/>
</dbReference>
<dbReference type="InterPro" id="IPR024688">
    <property type="entry name" value="Mac_dom"/>
</dbReference>
<feature type="domain" description="Maltose/galactoside acetyltransferase" evidence="6">
    <location>
        <begin position="9"/>
        <end position="63"/>
    </location>
</feature>
<dbReference type="EC" id="2.3.1.-" evidence="5"/>
<gene>
    <name evidence="7" type="ORF">GXW98_02845</name>
</gene>
<dbReference type="PROSITE" id="PS00101">
    <property type="entry name" value="HEXAPEP_TRANSFERASES"/>
    <property type="match status" value="1"/>
</dbReference>
<dbReference type="AlphaFoldDB" id="A0A971CY84"/>
<accession>A0A971CY84</accession>
<keyword evidence="4 5" id="KW-0012">Acyltransferase</keyword>
<dbReference type="Pfam" id="PF00132">
    <property type="entry name" value="Hexapep"/>
    <property type="match status" value="1"/>
</dbReference>
<dbReference type="PANTHER" id="PTHR43017:SF1">
    <property type="entry name" value="ACETYLTRANSFERASE YJL218W-RELATED"/>
    <property type="match status" value="1"/>
</dbReference>
<dbReference type="InterPro" id="IPR039369">
    <property type="entry name" value="LacA-like"/>
</dbReference>
<dbReference type="EMBL" id="JAAXZR010000012">
    <property type="protein sequence ID" value="NLT79210.1"/>
    <property type="molecule type" value="Genomic_DNA"/>
</dbReference>
<dbReference type="Gene3D" id="2.160.10.10">
    <property type="entry name" value="Hexapeptide repeat proteins"/>
    <property type="match status" value="1"/>
</dbReference>
<keyword evidence="3" id="KW-0677">Repeat</keyword>
<keyword evidence="2 5" id="KW-0808">Transferase</keyword>
<reference evidence="7" key="1">
    <citation type="journal article" date="2020" name="Biotechnol. Biofuels">
        <title>New insights from the biogas microbiome by comprehensive genome-resolved metagenomics of nearly 1600 species originating from multiple anaerobic digesters.</title>
        <authorList>
            <person name="Campanaro S."/>
            <person name="Treu L."/>
            <person name="Rodriguez-R L.M."/>
            <person name="Kovalovszki A."/>
            <person name="Ziels R.M."/>
            <person name="Maus I."/>
            <person name="Zhu X."/>
            <person name="Kougias P.G."/>
            <person name="Basile A."/>
            <person name="Luo G."/>
            <person name="Schluter A."/>
            <person name="Konstantinidis K.T."/>
            <person name="Angelidaki I."/>
        </authorList>
    </citation>
    <scope>NUCLEOTIDE SEQUENCE</scope>
    <source>
        <strain evidence="7">AS01afH2WH_6</strain>
    </source>
</reference>
<dbReference type="GO" id="GO:0008870">
    <property type="term" value="F:galactoside O-acetyltransferase activity"/>
    <property type="evidence" value="ECO:0007669"/>
    <property type="project" value="TreeGrafter"/>
</dbReference>
<proteinExistence type="inferred from homology"/>
<name>A0A971CY84_9BIFI</name>
<reference evidence="7" key="2">
    <citation type="submission" date="2020-01" db="EMBL/GenBank/DDBJ databases">
        <authorList>
            <person name="Campanaro S."/>
        </authorList>
    </citation>
    <scope>NUCLEOTIDE SEQUENCE</scope>
    <source>
        <strain evidence="7">AS01afH2WH_6</strain>
    </source>
</reference>
<evidence type="ECO:0000256" key="4">
    <source>
        <dbReference type="ARBA" id="ARBA00023315"/>
    </source>
</evidence>
<evidence type="ECO:0000256" key="3">
    <source>
        <dbReference type="ARBA" id="ARBA00022737"/>
    </source>
</evidence>
<sequence>MTATGKEEWARMIAGEVYQDTHPDIDAARLRSERLFTEYNRLGYDHPEQQQRILRELLQHVGDGVVIKPNFRCELGCNISIGSNVHINYDCAILDNAPVTLGDNVWIAPKVGLFATNHALDMKERINGACRARPIDIGDGVWLGGHVIVLGGVRIGSGSVVGAGSVVTRDVPENTVAVGNPARVIKRIDESEKTGYMERIGARDVTA</sequence>
<evidence type="ECO:0000256" key="1">
    <source>
        <dbReference type="ARBA" id="ARBA00007274"/>
    </source>
</evidence>
<comment type="caution">
    <text evidence="7">The sequence shown here is derived from an EMBL/GenBank/DDBJ whole genome shotgun (WGS) entry which is preliminary data.</text>
</comment>
<comment type="similarity">
    <text evidence="1 5">Belongs to the transferase hexapeptide repeat family.</text>
</comment>
<dbReference type="InterPro" id="IPR011004">
    <property type="entry name" value="Trimer_LpxA-like_sf"/>
</dbReference>
<dbReference type="InterPro" id="IPR001451">
    <property type="entry name" value="Hexapep"/>
</dbReference>
<dbReference type="InterPro" id="IPR018357">
    <property type="entry name" value="Hexapep_transf_CS"/>
</dbReference>
<dbReference type="PANTHER" id="PTHR43017">
    <property type="entry name" value="GALACTOSIDE O-ACETYLTRANSFERASE"/>
    <property type="match status" value="1"/>
</dbReference>
<evidence type="ECO:0000256" key="2">
    <source>
        <dbReference type="ARBA" id="ARBA00022679"/>
    </source>
</evidence>
<evidence type="ECO:0000259" key="6">
    <source>
        <dbReference type="SMART" id="SM01266"/>
    </source>
</evidence>
<protein>
    <recommendedName>
        <fullName evidence="5">Acetyltransferase</fullName>
        <ecNumber evidence="5">2.3.1.-</ecNumber>
    </recommendedName>
</protein>
<evidence type="ECO:0000256" key="5">
    <source>
        <dbReference type="RuleBase" id="RU367021"/>
    </source>
</evidence>
<dbReference type="CDD" id="cd03357">
    <property type="entry name" value="LbH_MAT_GAT"/>
    <property type="match status" value="1"/>
</dbReference>
<dbReference type="SMART" id="SM01266">
    <property type="entry name" value="Mac"/>
    <property type="match status" value="1"/>
</dbReference>
<evidence type="ECO:0000313" key="8">
    <source>
        <dbReference type="Proteomes" id="UP000767327"/>
    </source>
</evidence>
<dbReference type="FunFam" id="2.160.10.10:FF:000025">
    <property type="entry name" value="Hexapeptide-repeat containing-acetyltransferase"/>
    <property type="match status" value="1"/>
</dbReference>
<organism evidence="7 8">
    <name type="scientific">Bifidobacterium crudilactis</name>
    <dbReference type="NCBI Taxonomy" id="327277"/>
    <lineage>
        <taxon>Bacteria</taxon>
        <taxon>Bacillati</taxon>
        <taxon>Actinomycetota</taxon>
        <taxon>Actinomycetes</taxon>
        <taxon>Bifidobacteriales</taxon>
        <taxon>Bifidobacteriaceae</taxon>
        <taxon>Bifidobacterium</taxon>
    </lineage>
</organism>
<evidence type="ECO:0000313" key="7">
    <source>
        <dbReference type="EMBL" id="NLT79210.1"/>
    </source>
</evidence>
<dbReference type="Pfam" id="PF12464">
    <property type="entry name" value="Mac"/>
    <property type="match status" value="1"/>
</dbReference>